<gene>
    <name evidence="8" type="ORF">AW736_19410</name>
</gene>
<evidence type="ECO:0000259" key="7">
    <source>
        <dbReference type="SMART" id="SM00382"/>
    </source>
</evidence>
<comment type="caution">
    <text evidence="8">The sequence shown here is derived from an EMBL/GenBank/DDBJ whole genome shotgun (WGS) entry which is preliminary data.</text>
</comment>
<dbReference type="Gene3D" id="1.10.8.60">
    <property type="match status" value="1"/>
</dbReference>
<dbReference type="FunFam" id="1.20.272.10:FF:000001">
    <property type="entry name" value="Putative AAA family ATPase"/>
    <property type="match status" value="1"/>
</dbReference>
<proteinExistence type="inferred from homology"/>
<dbReference type="SUPFAM" id="SSF52540">
    <property type="entry name" value="P-loop containing nucleoside triphosphate hydrolases"/>
    <property type="match status" value="1"/>
</dbReference>
<evidence type="ECO:0000313" key="8">
    <source>
        <dbReference type="EMBL" id="OAM88342.1"/>
    </source>
</evidence>
<dbReference type="Proteomes" id="UP000078486">
    <property type="component" value="Unassembled WGS sequence"/>
</dbReference>
<evidence type="ECO:0000256" key="3">
    <source>
        <dbReference type="ARBA" id="ARBA00020776"/>
    </source>
</evidence>
<dbReference type="Pfam" id="PF12002">
    <property type="entry name" value="MgsA_C"/>
    <property type="match status" value="1"/>
</dbReference>
<feature type="compositionally biased region" description="Low complexity" evidence="6">
    <location>
        <begin position="12"/>
        <end position="47"/>
    </location>
</feature>
<keyword evidence="5" id="KW-0067">ATP-binding</keyword>
<dbReference type="InterPro" id="IPR021886">
    <property type="entry name" value="MgsA_C"/>
</dbReference>
<evidence type="ECO:0000256" key="5">
    <source>
        <dbReference type="ARBA" id="ARBA00022840"/>
    </source>
</evidence>
<dbReference type="SMART" id="SM00382">
    <property type="entry name" value="AAA"/>
    <property type="match status" value="1"/>
</dbReference>
<comment type="similarity">
    <text evidence="2">Belongs to the AAA ATPase family. RarA/MGS1/WRNIP1 subfamily.</text>
</comment>
<dbReference type="InterPro" id="IPR051314">
    <property type="entry name" value="AAA_ATPase_RarA/MGS1/WRNIP1"/>
</dbReference>
<keyword evidence="9" id="KW-1185">Reference proteome</keyword>
<dbReference type="AlphaFoldDB" id="A0A178IEA2"/>
<protein>
    <recommendedName>
        <fullName evidence="3">Replication-associated recombination protein A</fullName>
    </recommendedName>
</protein>
<dbReference type="CDD" id="cd18139">
    <property type="entry name" value="HLD_clamp_RarA"/>
    <property type="match status" value="1"/>
</dbReference>
<dbReference type="InterPro" id="IPR032423">
    <property type="entry name" value="AAA_assoc_2"/>
</dbReference>
<dbReference type="PANTHER" id="PTHR13779:SF7">
    <property type="entry name" value="ATPASE WRNIP1"/>
    <property type="match status" value="1"/>
</dbReference>
<dbReference type="STRING" id="1184151.AW736_19410"/>
<dbReference type="GO" id="GO:0016887">
    <property type="term" value="F:ATP hydrolysis activity"/>
    <property type="evidence" value="ECO:0007669"/>
    <property type="project" value="InterPro"/>
</dbReference>
<dbReference type="CDD" id="cd00009">
    <property type="entry name" value="AAA"/>
    <property type="match status" value="1"/>
</dbReference>
<dbReference type="Gene3D" id="1.20.272.10">
    <property type="match status" value="1"/>
</dbReference>
<dbReference type="InterPro" id="IPR008921">
    <property type="entry name" value="DNA_pol3_clamp-load_cplx_C"/>
</dbReference>
<reference evidence="8 9" key="1">
    <citation type="submission" date="2016-01" db="EMBL/GenBank/DDBJ databases">
        <title>High potential of lignocellulose degradation of a new Verrucomicrobia species.</title>
        <authorList>
            <person name="Wang Y."/>
            <person name="Shi Y."/>
            <person name="Qiu Z."/>
            <person name="Liu S."/>
            <person name="Yang H."/>
        </authorList>
    </citation>
    <scope>NUCLEOTIDE SEQUENCE [LARGE SCALE GENOMIC DNA]</scope>
    <source>
        <strain evidence="8 9">TSB47</strain>
    </source>
</reference>
<dbReference type="OrthoDB" id="9778364at2"/>
<evidence type="ECO:0000256" key="4">
    <source>
        <dbReference type="ARBA" id="ARBA00022741"/>
    </source>
</evidence>
<evidence type="ECO:0000256" key="6">
    <source>
        <dbReference type="SAM" id="MobiDB-lite"/>
    </source>
</evidence>
<dbReference type="Gene3D" id="1.10.3710.10">
    <property type="entry name" value="DNA polymerase III clamp loader subunits, C-terminal domain"/>
    <property type="match status" value="1"/>
</dbReference>
<dbReference type="SUPFAM" id="SSF48019">
    <property type="entry name" value="post-AAA+ oligomerization domain-like"/>
    <property type="match status" value="1"/>
</dbReference>
<dbReference type="InterPro" id="IPR003593">
    <property type="entry name" value="AAA+_ATPase"/>
</dbReference>
<evidence type="ECO:0000313" key="9">
    <source>
        <dbReference type="Proteomes" id="UP000078486"/>
    </source>
</evidence>
<dbReference type="GO" id="GO:0006261">
    <property type="term" value="P:DNA-templated DNA replication"/>
    <property type="evidence" value="ECO:0007669"/>
    <property type="project" value="TreeGrafter"/>
</dbReference>
<dbReference type="GO" id="GO:0008047">
    <property type="term" value="F:enzyme activator activity"/>
    <property type="evidence" value="ECO:0007669"/>
    <property type="project" value="TreeGrafter"/>
</dbReference>
<organism evidence="8 9">
    <name type="scientific">Termitidicoccus mucosus</name>
    <dbReference type="NCBI Taxonomy" id="1184151"/>
    <lineage>
        <taxon>Bacteria</taxon>
        <taxon>Pseudomonadati</taxon>
        <taxon>Verrucomicrobiota</taxon>
        <taxon>Opitutia</taxon>
        <taxon>Opitutales</taxon>
        <taxon>Opitutaceae</taxon>
        <taxon>Termitidicoccus</taxon>
    </lineage>
</organism>
<evidence type="ECO:0000256" key="1">
    <source>
        <dbReference type="ARBA" id="ARBA00002393"/>
    </source>
</evidence>
<dbReference type="GO" id="GO:0000731">
    <property type="term" value="P:DNA synthesis involved in DNA repair"/>
    <property type="evidence" value="ECO:0007669"/>
    <property type="project" value="TreeGrafter"/>
</dbReference>
<feature type="region of interest" description="Disordered" evidence="6">
    <location>
        <begin position="1"/>
        <end position="52"/>
    </location>
</feature>
<dbReference type="PANTHER" id="PTHR13779">
    <property type="entry name" value="WERNER HELICASE-INTERACTING PROTEIN 1 FAMILY MEMBER"/>
    <property type="match status" value="1"/>
</dbReference>
<dbReference type="InterPro" id="IPR003959">
    <property type="entry name" value="ATPase_AAA_core"/>
</dbReference>
<feature type="domain" description="AAA+ ATPase" evidence="7">
    <location>
        <begin position="83"/>
        <end position="217"/>
    </location>
</feature>
<evidence type="ECO:0000256" key="2">
    <source>
        <dbReference type="ARBA" id="ARBA00008959"/>
    </source>
</evidence>
<comment type="function">
    <text evidence="1">DNA-dependent ATPase that plays important roles in cellular responses to stalled DNA replication processes.</text>
</comment>
<dbReference type="GO" id="GO:0005524">
    <property type="term" value="F:ATP binding"/>
    <property type="evidence" value="ECO:0007669"/>
    <property type="project" value="UniProtKB-KW"/>
</dbReference>
<dbReference type="GO" id="GO:0017116">
    <property type="term" value="F:single-stranded DNA helicase activity"/>
    <property type="evidence" value="ECO:0007669"/>
    <property type="project" value="TreeGrafter"/>
</dbReference>
<dbReference type="Pfam" id="PF00004">
    <property type="entry name" value="AAA"/>
    <property type="match status" value="1"/>
</dbReference>
<dbReference type="EMBL" id="LRRQ01000137">
    <property type="protein sequence ID" value="OAM88342.1"/>
    <property type="molecule type" value="Genomic_DNA"/>
</dbReference>
<dbReference type="RefSeq" id="WP_084442470.1">
    <property type="nucleotide sequence ID" value="NZ_CP109796.1"/>
</dbReference>
<accession>A0A178IEA2</accession>
<dbReference type="Pfam" id="PF16193">
    <property type="entry name" value="AAA_assoc_2"/>
    <property type="match status" value="1"/>
</dbReference>
<keyword evidence="4" id="KW-0547">Nucleotide-binding</keyword>
<sequence>MPDDQPDLFGESLPRSPAASAPRPASSRTSTRAAFSASAHPSRPSAAQPLAARMRPRTLAEIVGQEHLTAPGALLPRLISSNRFGSLIFYGPPGCGKTSFAEVIARETGSRFVRINAVMSNVAELREILADARRLPETPTLLFIDELHRFNKSQQDLLLPDVEEGYIRLIGATTHNPGFYVNPPLLSRSHLFRLEPLSTAAIASVLRRALADTERGLGSHGVTASDAVLADLAVLCDGDLRRALNSLEVIVLSMPAAAAAAAEVTSDKDQVTGNTSADGAATAAAPTASQSAIRIPQSAFKEITPADLEAFARERRIRYDADEDEHYDTISVFIKSCRGSDPDAAMYWLAKMLAGGEDPRFIARRLVILASEDVGLADPLALPTAVAAHHACDFVGLPECEYALAHATLYIACANKSNSAATALFEAKRAVSGNTIQKVPLPFRDKGGQASKRAGHGKGYLYSHDFPENISGQDYLEKPLTLYTPKTLGMEARIAERLARWREMRAAIQAESKRKT</sequence>
<dbReference type="GO" id="GO:0003677">
    <property type="term" value="F:DNA binding"/>
    <property type="evidence" value="ECO:0007669"/>
    <property type="project" value="InterPro"/>
</dbReference>
<name>A0A178IEA2_9BACT</name>
<dbReference type="InterPro" id="IPR027417">
    <property type="entry name" value="P-loop_NTPase"/>
</dbReference>
<dbReference type="Gene3D" id="3.40.50.300">
    <property type="entry name" value="P-loop containing nucleotide triphosphate hydrolases"/>
    <property type="match status" value="1"/>
</dbReference>